<evidence type="ECO:0000256" key="6">
    <source>
        <dbReference type="ARBA" id="ARBA00022801"/>
    </source>
</evidence>
<dbReference type="InterPro" id="IPR004387">
    <property type="entry name" value="Pept_M50_Zn"/>
</dbReference>
<dbReference type="PANTHER" id="PTHR42837">
    <property type="entry name" value="REGULATOR OF SIGMA-E PROTEASE RSEP"/>
    <property type="match status" value="1"/>
</dbReference>
<evidence type="ECO:0000256" key="1">
    <source>
        <dbReference type="ARBA" id="ARBA00001947"/>
    </source>
</evidence>
<dbReference type="InterPro" id="IPR001478">
    <property type="entry name" value="PDZ"/>
</dbReference>
<reference evidence="13 14" key="1">
    <citation type="submission" date="2017-09" db="EMBL/GenBank/DDBJ databases">
        <title>Depth-based differentiation of microbial function through sediment-hosted aquifers and enrichment of novel symbionts in the deep terrestrial subsurface.</title>
        <authorList>
            <person name="Probst A.J."/>
            <person name="Ladd B."/>
            <person name="Jarett J.K."/>
            <person name="Geller-Mcgrath D.E."/>
            <person name="Sieber C.M."/>
            <person name="Emerson J.B."/>
            <person name="Anantharaman K."/>
            <person name="Thomas B.C."/>
            <person name="Malmstrom R."/>
            <person name="Stieglmeier M."/>
            <person name="Klingl A."/>
            <person name="Woyke T."/>
            <person name="Ryan C.M."/>
            <person name="Banfield J.F."/>
        </authorList>
    </citation>
    <scope>NUCLEOTIDE SEQUENCE [LARGE SCALE GENOMIC DNA]</scope>
    <source>
        <strain evidence="13">CG22_combo_CG10-13_8_21_14_all_38_20</strain>
    </source>
</reference>
<dbReference type="Proteomes" id="UP000231246">
    <property type="component" value="Unassembled WGS sequence"/>
</dbReference>
<evidence type="ECO:0000313" key="13">
    <source>
        <dbReference type="EMBL" id="PIP61797.1"/>
    </source>
</evidence>
<evidence type="ECO:0000256" key="10">
    <source>
        <dbReference type="ARBA" id="ARBA00023136"/>
    </source>
</evidence>
<keyword evidence="10 11" id="KW-0472">Membrane</keyword>
<gene>
    <name evidence="13" type="ORF">COW99_02110</name>
</gene>
<feature type="domain" description="PDZ" evidence="12">
    <location>
        <begin position="115"/>
        <end position="190"/>
    </location>
</feature>
<comment type="similarity">
    <text evidence="3">Belongs to the peptidase M50B family.</text>
</comment>
<keyword evidence="6" id="KW-0378">Hydrolase</keyword>
<dbReference type="InterPro" id="IPR041489">
    <property type="entry name" value="PDZ_6"/>
</dbReference>
<protein>
    <recommendedName>
        <fullName evidence="12">PDZ domain-containing protein</fullName>
    </recommendedName>
</protein>
<comment type="caution">
    <text evidence="13">The sequence shown here is derived from an EMBL/GenBank/DDBJ whole genome shotgun (WGS) entry which is preliminary data.</text>
</comment>
<evidence type="ECO:0000259" key="12">
    <source>
        <dbReference type="SMART" id="SM00228"/>
    </source>
</evidence>
<feature type="transmembrane region" description="Helical" evidence="11">
    <location>
        <begin position="6"/>
        <end position="25"/>
    </location>
</feature>
<dbReference type="GO" id="GO:0016020">
    <property type="term" value="C:membrane"/>
    <property type="evidence" value="ECO:0007669"/>
    <property type="project" value="UniProtKB-SubCell"/>
</dbReference>
<dbReference type="EMBL" id="PCTA01000015">
    <property type="protein sequence ID" value="PIP61797.1"/>
    <property type="molecule type" value="Genomic_DNA"/>
</dbReference>
<dbReference type="InterPro" id="IPR036034">
    <property type="entry name" value="PDZ_sf"/>
</dbReference>
<dbReference type="Pfam" id="PF17820">
    <property type="entry name" value="PDZ_6"/>
    <property type="match status" value="1"/>
</dbReference>
<evidence type="ECO:0000256" key="5">
    <source>
        <dbReference type="ARBA" id="ARBA00022692"/>
    </source>
</evidence>
<organism evidence="13 14">
    <name type="scientific">Candidatus Roizmanbacteria bacterium CG22_combo_CG10-13_8_21_14_all_38_20</name>
    <dbReference type="NCBI Taxonomy" id="1974862"/>
    <lineage>
        <taxon>Bacteria</taxon>
        <taxon>Candidatus Roizmaniibacteriota</taxon>
    </lineage>
</organism>
<evidence type="ECO:0000256" key="7">
    <source>
        <dbReference type="ARBA" id="ARBA00022833"/>
    </source>
</evidence>
<dbReference type="GO" id="GO:0004222">
    <property type="term" value="F:metalloendopeptidase activity"/>
    <property type="evidence" value="ECO:0007669"/>
    <property type="project" value="InterPro"/>
</dbReference>
<dbReference type="CDD" id="cd06163">
    <property type="entry name" value="S2P-M50_PDZ_RseP-like"/>
    <property type="match status" value="1"/>
</dbReference>
<dbReference type="PANTHER" id="PTHR42837:SF2">
    <property type="entry name" value="MEMBRANE METALLOPROTEASE ARASP2, CHLOROPLASTIC-RELATED"/>
    <property type="match status" value="1"/>
</dbReference>
<feature type="transmembrane region" description="Helical" evidence="11">
    <location>
        <begin position="101"/>
        <end position="124"/>
    </location>
</feature>
<evidence type="ECO:0000256" key="9">
    <source>
        <dbReference type="ARBA" id="ARBA00023049"/>
    </source>
</evidence>
<evidence type="ECO:0000256" key="2">
    <source>
        <dbReference type="ARBA" id="ARBA00004141"/>
    </source>
</evidence>
<proteinExistence type="inferred from homology"/>
<evidence type="ECO:0000256" key="4">
    <source>
        <dbReference type="ARBA" id="ARBA00022670"/>
    </source>
</evidence>
<evidence type="ECO:0000256" key="3">
    <source>
        <dbReference type="ARBA" id="ARBA00007931"/>
    </source>
</evidence>
<dbReference type="Gene3D" id="2.30.42.10">
    <property type="match status" value="1"/>
</dbReference>
<dbReference type="GO" id="GO:0006508">
    <property type="term" value="P:proteolysis"/>
    <property type="evidence" value="ECO:0007669"/>
    <property type="project" value="UniProtKB-KW"/>
</dbReference>
<keyword evidence="5 11" id="KW-0812">Transmembrane</keyword>
<keyword evidence="9" id="KW-0482">Metalloprotease</keyword>
<dbReference type="Pfam" id="PF02163">
    <property type="entry name" value="Peptidase_M50"/>
    <property type="match status" value="1"/>
</dbReference>
<dbReference type="AlphaFoldDB" id="A0A2H0BVT9"/>
<dbReference type="SMART" id="SM00228">
    <property type="entry name" value="PDZ"/>
    <property type="match status" value="1"/>
</dbReference>
<evidence type="ECO:0000256" key="8">
    <source>
        <dbReference type="ARBA" id="ARBA00022989"/>
    </source>
</evidence>
<evidence type="ECO:0000256" key="11">
    <source>
        <dbReference type="SAM" id="Phobius"/>
    </source>
</evidence>
<keyword evidence="4" id="KW-0645">Protease</keyword>
<evidence type="ECO:0000313" key="14">
    <source>
        <dbReference type="Proteomes" id="UP000231246"/>
    </source>
</evidence>
<accession>A0A2H0BVT9</accession>
<comment type="cofactor">
    <cofactor evidence="1">
        <name>Zn(2+)</name>
        <dbReference type="ChEBI" id="CHEBI:29105"/>
    </cofactor>
</comment>
<dbReference type="InterPro" id="IPR008915">
    <property type="entry name" value="Peptidase_M50"/>
</dbReference>
<name>A0A2H0BVT9_9BACT</name>
<sequence length="354" mass="38953">MDPIIFIVALAILIFIHELGHFLTAKKLGMYVEEFSIGFPPRLISKKVKETLYSLNLIPIGGYVKIFGESEADLGDLTKADPDYAPKKKRAFYNQASWKKILVLLAGVGMNFLFGWIIISLVFVRGVSVPGEEVKVINVAIASPASAAGIVKGDIIVSVGKEKIISSEELIDEVSEYLDKQVELVLLRDNAEVFVTLEPRSNPPAGQGSIGVVISDFTEKKYSLLQAPWLGLKESIYISGTFYSEMYRGLSNVITHTGPGVEVSGPIGIYNAYSQRDGFFEKLLLTGLISLNLALINILPIPALDGGHLFIVLYETITRRKISTIKKQRLTYAGLITLLALLVFITVKDVIKLF</sequence>
<dbReference type="SUPFAM" id="SSF50156">
    <property type="entry name" value="PDZ domain-like"/>
    <property type="match status" value="1"/>
</dbReference>
<feature type="transmembrane region" description="Helical" evidence="11">
    <location>
        <begin position="330"/>
        <end position="347"/>
    </location>
</feature>
<keyword evidence="7" id="KW-0862">Zinc</keyword>
<keyword evidence="8 11" id="KW-1133">Transmembrane helix</keyword>
<comment type="subcellular location">
    <subcellularLocation>
        <location evidence="2">Membrane</location>
        <topology evidence="2">Multi-pass membrane protein</topology>
    </subcellularLocation>
</comment>